<dbReference type="PANTHER" id="PTHR22550:SF5">
    <property type="entry name" value="LEUCINE ZIPPER PROTEIN 4"/>
    <property type="match status" value="1"/>
</dbReference>
<dbReference type="Pfam" id="PF03323">
    <property type="entry name" value="GerA"/>
    <property type="match status" value="1"/>
</dbReference>
<keyword evidence="3" id="KW-1133">Transmembrane helix</keyword>
<dbReference type="PIRSF" id="PIRSF005690">
    <property type="entry name" value="GerBA"/>
    <property type="match status" value="1"/>
</dbReference>
<feature type="transmembrane region" description="Helical" evidence="3">
    <location>
        <begin position="318"/>
        <end position="340"/>
    </location>
</feature>
<name>A0ABW4JBN0_9BACL</name>
<sequence>MQRFLSSKNKTKGTLQADSASIKKTRYTRVNSCNAKYTGKLDQALGYFLATVGTSDDYVVRTVLVAGRDGACLFLKTLCDPEAVQSALREIHCHDFAQLKEQKVLAKYLVDRVLSGAETTFSTNLFDMKEAIVAGDLVIIVDGVSPAVIIRAKHVEHRALDEPKFETSVRGSQIGFVENITTNISILRDGFMTETLVVKKLHVGSRNRKEVAVVYLHDVANPNLVRTVVDRIKTIKIDTVSQGTDIELRIIGHKWTMFPLTRAVQRVDSTVKEISQGKVVVIVDGDPTVLIVPVTIQDFFQTEEDYSRSSFEATFIRWIRIVAFIFALYLPALYISFVDYNPELLPKVLGLQIAKSREGVPFPAIFEVIMMQVVIEILREATLRMPRQLGQTLGIVGGLVVGEATVQAGLVSNVLIIVVSLTAISIFVSPSYEFGMVLRLGNFVMFTSAAICGLYAIVIVSIVILYELSSLESFGVPYLSPFDGRYIRDGIVDGMFRIPLTLLERFRTAHILPQTTRIGRGFRRGGRSK</sequence>
<accession>A0ABW4JBN0</accession>
<reference evidence="5" key="1">
    <citation type="journal article" date="2019" name="Int. J. Syst. Evol. Microbiol.">
        <title>The Global Catalogue of Microorganisms (GCM) 10K type strain sequencing project: providing services to taxonomists for standard genome sequencing and annotation.</title>
        <authorList>
            <consortium name="The Broad Institute Genomics Platform"/>
            <consortium name="The Broad Institute Genome Sequencing Center for Infectious Disease"/>
            <person name="Wu L."/>
            <person name="Ma J."/>
        </authorList>
    </citation>
    <scope>NUCLEOTIDE SEQUENCE [LARGE SCALE GENOMIC DNA]</scope>
    <source>
        <strain evidence="5">CGMCC 1.12286</strain>
    </source>
</reference>
<feature type="transmembrane region" description="Helical" evidence="3">
    <location>
        <begin position="410"/>
        <end position="428"/>
    </location>
</feature>
<gene>
    <name evidence="4" type="ORF">ACFSB2_03160</name>
</gene>
<dbReference type="PANTHER" id="PTHR22550">
    <property type="entry name" value="SPORE GERMINATION PROTEIN"/>
    <property type="match status" value="1"/>
</dbReference>
<keyword evidence="5" id="KW-1185">Reference proteome</keyword>
<comment type="similarity">
    <text evidence="1">Belongs to the GerABKA family.</text>
</comment>
<dbReference type="Proteomes" id="UP001597079">
    <property type="component" value="Unassembled WGS sequence"/>
</dbReference>
<keyword evidence="3" id="KW-0812">Transmembrane</keyword>
<keyword evidence="2 3" id="KW-0472">Membrane</keyword>
<evidence type="ECO:0000256" key="1">
    <source>
        <dbReference type="ARBA" id="ARBA00005278"/>
    </source>
</evidence>
<dbReference type="InterPro" id="IPR004995">
    <property type="entry name" value="Spore_Ger"/>
</dbReference>
<dbReference type="EMBL" id="JBHUCX010000013">
    <property type="protein sequence ID" value="MFD1673707.1"/>
    <property type="molecule type" value="Genomic_DNA"/>
</dbReference>
<dbReference type="InterPro" id="IPR050768">
    <property type="entry name" value="UPF0353/GerABKA_families"/>
</dbReference>
<evidence type="ECO:0000313" key="5">
    <source>
        <dbReference type="Proteomes" id="UP001597079"/>
    </source>
</evidence>
<evidence type="ECO:0000313" key="4">
    <source>
        <dbReference type="EMBL" id="MFD1673707.1"/>
    </source>
</evidence>
<proteinExistence type="inferred from homology"/>
<feature type="transmembrane region" description="Helical" evidence="3">
    <location>
        <begin position="440"/>
        <end position="466"/>
    </location>
</feature>
<organism evidence="4 5">
    <name type="scientific">Alicyclobacillus fodiniaquatilis</name>
    <dbReference type="NCBI Taxonomy" id="1661150"/>
    <lineage>
        <taxon>Bacteria</taxon>
        <taxon>Bacillati</taxon>
        <taxon>Bacillota</taxon>
        <taxon>Bacilli</taxon>
        <taxon>Bacillales</taxon>
        <taxon>Alicyclobacillaceae</taxon>
        <taxon>Alicyclobacillus</taxon>
    </lineage>
</organism>
<dbReference type="RefSeq" id="WP_377941194.1">
    <property type="nucleotide sequence ID" value="NZ_JBHUCX010000013.1"/>
</dbReference>
<evidence type="ECO:0000256" key="3">
    <source>
        <dbReference type="SAM" id="Phobius"/>
    </source>
</evidence>
<protein>
    <submittedName>
        <fullName evidence="4">Spore germination protein</fullName>
    </submittedName>
</protein>
<evidence type="ECO:0000256" key="2">
    <source>
        <dbReference type="ARBA" id="ARBA00023136"/>
    </source>
</evidence>
<comment type="caution">
    <text evidence="4">The sequence shown here is derived from an EMBL/GenBank/DDBJ whole genome shotgun (WGS) entry which is preliminary data.</text>
</comment>